<dbReference type="SUPFAM" id="SSF52499">
    <property type="entry name" value="Isochorismatase-like hydrolases"/>
    <property type="match status" value="1"/>
</dbReference>
<dbReference type="RefSeq" id="WP_067012660.1">
    <property type="nucleotide sequence ID" value="NZ_FLOB01000001.1"/>
</dbReference>
<dbReference type="Pfam" id="PF00857">
    <property type="entry name" value="Isochorismatase"/>
    <property type="match status" value="1"/>
</dbReference>
<dbReference type="PANTHER" id="PTHR43540:SF1">
    <property type="entry name" value="ISOCHORISMATASE HYDROLASE"/>
    <property type="match status" value="1"/>
</dbReference>
<accession>A0A1A8T612</accession>
<feature type="domain" description="Isochorismatase-like" evidence="2">
    <location>
        <begin position="5"/>
        <end position="178"/>
    </location>
</feature>
<dbReference type="STRING" id="1792290.MSP8886_00685"/>
<evidence type="ECO:0000256" key="1">
    <source>
        <dbReference type="ARBA" id="ARBA00022801"/>
    </source>
</evidence>
<dbReference type="AlphaFoldDB" id="A0A1A8T612"/>
<dbReference type="CDD" id="cd01014">
    <property type="entry name" value="nicotinamidase_related"/>
    <property type="match status" value="1"/>
</dbReference>
<dbReference type="EMBL" id="FLOB01000001">
    <property type="protein sequence ID" value="SBS26720.1"/>
    <property type="molecule type" value="Genomic_DNA"/>
</dbReference>
<dbReference type="Gene3D" id="3.40.50.850">
    <property type="entry name" value="Isochorismatase-like"/>
    <property type="match status" value="1"/>
</dbReference>
<keyword evidence="4" id="KW-1185">Reference proteome</keyword>
<organism evidence="3 4">
    <name type="scientific">Marinomonas spartinae</name>
    <dbReference type="NCBI Taxonomy" id="1792290"/>
    <lineage>
        <taxon>Bacteria</taxon>
        <taxon>Pseudomonadati</taxon>
        <taxon>Pseudomonadota</taxon>
        <taxon>Gammaproteobacteria</taxon>
        <taxon>Oceanospirillales</taxon>
        <taxon>Oceanospirillaceae</taxon>
        <taxon>Marinomonas</taxon>
    </lineage>
</organism>
<keyword evidence="1 3" id="KW-0378">Hydrolase</keyword>
<dbReference type="OrthoDB" id="9791276at2"/>
<evidence type="ECO:0000259" key="2">
    <source>
        <dbReference type="Pfam" id="PF00857"/>
    </source>
</evidence>
<dbReference type="GO" id="GO:0016787">
    <property type="term" value="F:hydrolase activity"/>
    <property type="evidence" value="ECO:0007669"/>
    <property type="project" value="UniProtKB-KW"/>
</dbReference>
<reference evidence="3 4" key="1">
    <citation type="submission" date="2016-06" db="EMBL/GenBank/DDBJ databases">
        <authorList>
            <person name="Kjaerup R.B."/>
            <person name="Dalgaard T.S."/>
            <person name="Juul-Madsen H.R."/>
        </authorList>
    </citation>
    <scope>NUCLEOTIDE SEQUENCE [LARGE SCALE GENOMIC DNA]</scope>
    <source>
        <strain evidence="3 4">CECT 8886</strain>
    </source>
</reference>
<evidence type="ECO:0000313" key="4">
    <source>
        <dbReference type="Proteomes" id="UP000092544"/>
    </source>
</evidence>
<evidence type="ECO:0000313" key="3">
    <source>
        <dbReference type="EMBL" id="SBS26720.1"/>
    </source>
</evidence>
<dbReference type="InterPro" id="IPR050272">
    <property type="entry name" value="Isochorismatase-like_hydrls"/>
</dbReference>
<gene>
    <name evidence="3" type="primary">rutB</name>
    <name evidence="3" type="ORF">MSP8886_00685</name>
</gene>
<dbReference type="EC" id="3.5.1.110" evidence="3"/>
<protein>
    <submittedName>
        <fullName evidence="3">Peroxyureidoacrylate/ureidoacrylate amidohydrolase RutB</fullName>
        <ecNumber evidence="3">3.5.1.110</ecNumber>
    </submittedName>
</protein>
<proteinExistence type="predicted"/>
<dbReference type="Proteomes" id="UP000092544">
    <property type="component" value="Unassembled WGS sequence"/>
</dbReference>
<sequence>MVSQTALLIIDMQNGMAWSQAGERNNPGAEREIAELLSHWRLNNAPIVHIHHLSQEEDSLFWPEQEGVMVQEAFIPLSGEKVIEKYVPDAFTHSDLQSWLEGQQIGRLVVVGVSTNHSIESTVRTAGNIGFTTYVVSSACFAFSTLDFDGRERSAEEVHAMSLANLHGAYATVISQADAFELLET</sequence>
<name>A0A1A8T612_9GAMM</name>
<dbReference type="InterPro" id="IPR000868">
    <property type="entry name" value="Isochorismatase-like_dom"/>
</dbReference>
<dbReference type="PANTHER" id="PTHR43540">
    <property type="entry name" value="PEROXYUREIDOACRYLATE/UREIDOACRYLATE AMIDOHYDROLASE-RELATED"/>
    <property type="match status" value="1"/>
</dbReference>
<dbReference type="InterPro" id="IPR036380">
    <property type="entry name" value="Isochorismatase-like_sf"/>
</dbReference>